<sequence length="72" mass="8446">MPAMNNDAILARLHARWLEPTDYKTAFYCDECGESVRVGEDFLECENGEQIHEDCKSDWVSHNIKFIRRIVE</sequence>
<accession>A0A0K2CNB8</accession>
<dbReference type="GeneID" id="26626037"/>
<dbReference type="KEGG" id="vg:26626037"/>
<dbReference type="Proteomes" id="UP000208104">
    <property type="component" value="Segment"/>
</dbReference>
<dbReference type="EMBL" id="KT151955">
    <property type="protein sequence ID" value="ALA07218.1"/>
    <property type="molecule type" value="Genomic_DNA"/>
</dbReference>
<evidence type="ECO:0000313" key="2">
    <source>
        <dbReference type="Proteomes" id="UP000208104"/>
    </source>
</evidence>
<name>A0A0K2CNB8_9CAUD</name>
<keyword evidence="2" id="KW-1185">Reference proteome</keyword>
<proteinExistence type="predicted"/>
<gene>
    <name evidence="1" type="ORF">JENST_89</name>
</gene>
<evidence type="ECO:0000313" key="1">
    <source>
        <dbReference type="EMBL" id="ALA07218.1"/>
    </source>
</evidence>
<protein>
    <submittedName>
        <fullName evidence="1">Uncharacterized protein</fullName>
    </submittedName>
</protein>
<organism evidence="1 2">
    <name type="scientific">Brevibacillus phage Jenst</name>
    <dbReference type="NCBI Taxonomy" id="1691954"/>
    <lineage>
        <taxon>Viruses</taxon>
        <taxon>Duplodnaviria</taxon>
        <taxon>Heunggongvirae</taxon>
        <taxon>Uroviricota</taxon>
        <taxon>Caudoviricetes</taxon>
        <taxon>Jenstvirus</taxon>
        <taxon>Jenstvirus jenst</taxon>
    </lineage>
</organism>
<reference evidence="1 2" key="1">
    <citation type="journal article" date="2015" name="Genome Announc.">
        <title>Genome Sequences of Five Additional Brevibacillus laterosporus Bacteriophages.</title>
        <authorList>
            <person name="Merrill B.D."/>
            <person name="Berg J.A."/>
            <person name="Graves K.A."/>
            <person name="Ward A.T."/>
            <person name="Hilton J.A."/>
            <person name="Wake B.N."/>
            <person name="Grose J.H."/>
            <person name="Breakwell D.P."/>
            <person name="Burnett S.H."/>
        </authorList>
    </citation>
    <scope>NUCLEOTIDE SEQUENCE [LARGE SCALE GENOMIC DNA]</scope>
</reference>
<dbReference type="RefSeq" id="YP_009199150.1">
    <property type="nucleotide sequence ID" value="NC_028805.1"/>
</dbReference>